<dbReference type="InterPro" id="IPR000477">
    <property type="entry name" value="RT_dom"/>
</dbReference>
<dbReference type="Proteomes" id="UP001190700">
    <property type="component" value="Unassembled WGS sequence"/>
</dbReference>
<proteinExistence type="predicted"/>
<dbReference type="PANTHER" id="PTHR33050">
    <property type="entry name" value="REVERSE TRANSCRIPTASE DOMAIN-CONTAINING PROTEIN"/>
    <property type="match status" value="1"/>
</dbReference>
<dbReference type="SUPFAM" id="SSF56672">
    <property type="entry name" value="DNA/RNA polymerases"/>
    <property type="match status" value="1"/>
</dbReference>
<accession>A0AAE0CHM1</accession>
<dbReference type="Gene3D" id="3.30.70.270">
    <property type="match status" value="1"/>
</dbReference>
<name>A0AAE0CHM1_9CHLO</name>
<dbReference type="InterPro" id="IPR043502">
    <property type="entry name" value="DNA/RNA_pol_sf"/>
</dbReference>
<dbReference type="InterPro" id="IPR043128">
    <property type="entry name" value="Rev_trsase/Diguanyl_cyclase"/>
</dbReference>
<dbReference type="PANTHER" id="PTHR33050:SF7">
    <property type="entry name" value="RIBONUCLEASE H"/>
    <property type="match status" value="1"/>
</dbReference>
<evidence type="ECO:0000313" key="3">
    <source>
        <dbReference type="Proteomes" id="UP001190700"/>
    </source>
</evidence>
<keyword evidence="3" id="KW-1185">Reference proteome</keyword>
<dbReference type="AlphaFoldDB" id="A0AAE0CHM1"/>
<gene>
    <name evidence="2" type="ORF">CYMTET_36717</name>
</gene>
<dbReference type="PROSITE" id="PS50878">
    <property type="entry name" value="RT_POL"/>
    <property type="match status" value="1"/>
</dbReference>
<evidence type="ECO:0000259" key="1">
    <source>
        <dbReference type="PROSITE" id="PS50878"/>
    </source>
</evidence>
<comment type="caution">
    <text evidence="2">The sequence shown here is derived from an EMBL/GenBank/DDBJ whole genome shotgun (WGS) entry which is preliminary data.</text>
</comment>
<reference evidence="2 3" key="1">
    <citation type="journal article" date="2015" name="Genome Biol. Evol.">
        <title>Comparative Genomics of a Bacterivorous Green Alga Reveals Evolutionary Causalities and Consequences of Phago-Mixotrophic Mode of Nutrition.</title>
        <authorList>
            <person name="Burns J.A."/>
            <person name="Paasch A."/>
            <person name="Narechania A."/>
            <person name="Kim E."/>
        </authorList>
    </citation>
    <scope>NUCLEOTIDE SEQUENCE [LARGE SCALE GENOMIC DNA]</scope>
    <source>
        <strain evidence="2 3">PLY_AMNH</strain>
    </source>
</reference>
<organism evidence="2 3">
    <name type="scientific">Cymbomonas tetramitiformis</name>
    <dbReference type="NCBI Taxonomy" id="36881"/>
    <lineage>
        <taxon>Eukaryota</taxon>
        <taxon>Viridiplantae</taxon>
        <taxon>Chlorophyta</taxon>
        <taxon>Pyramimonadophyceae</taxon>
        <taxon>Pyramimonadales</taxon>
        <taxon>Pyramimonadaceae</taxon>
        <taxon>Cymbomonas</taxon>
    </lineage>
</organism>
<evidence type="ECO:0000313" key="2">
    <source>
        <dbReference type="EMBL" id="KAK3254055.1"/>
    </source>
</evidence>
<dbReference type="Gene3D" id="3.10.10.10">
    <property type="entry name" value="HIV Type 1 Reverse Transcriptase, subunit A, domain 1"/>
    <property type="match status" value="1"/>
</dbReference>
<dbReference type="InterPro" id="IPR052055">
    <property type="entry name" value="Hepadnavirus_pol/RT"/>
</dbReference>
<sequence length="325" mass="37684">MKDAYALLRPGVFMVKVDLEGAYRSLPVASQYWKAQCFGWNNVRYMDTRSPFSNRALPGIFMRYTRAIVGWMHAQGVPCVGYLDDFFMVARTEAEAQEFMDLLIEFVLMLDFKVNRAKCESPARKKLESLLGLLAFCSHVVWGLSLYTRQGFAMVAETTRVTVGTGVQLNLKAVERVIRLYDGRKVVLHKEDVYEDAFATDASKTKGMGGHCERDYFLVEKFWGPLEYLPPLRRIFYLCVCHDIRLRPRYIKLKDNKLADSLSRLRLSEFYLQREVSIREVRWRQDRDDWQFSPVLFAEMDEEFGPFTLDACVAGSRANAFCSRI</sequence>
<dbReference type="EMBL" id="LGRX02024230">
    <property type="protein sequence ID" value="KAK3254055.1"/>
    <property type="molecule type" value="Genomic_DNA"/>
</dbReference>
<dbReference type="Pfam" id="PF00078">
    <property type="entry name" value="RVT_1"/>
    <property type="match status" value="1"/>
</dbReference>
<feature type="domain" description="Reverse transcriptase" evidence="1">
    <location>
        <begin position="1"/>
        <end position="135"/>
    </location>
</feature>
<protein>
    <recommendedName>
        <fullName evidence="1">Reverse transcriptase domain-containing protein</fullName>
    </recommendedName>
</protein>